<dbReference type="CDD" id="cd01071">
    <property type="entry name" value="PBP2_PhnD_like"/>
    <property type="match status" value="1"/>
</dbReference>
<dbReference type="InterPro" id="IPR005770">
    <property type="entry name" value="PhnD"/>
</dbReference>
<protein>
    <submittedName>
        <fullName evidence="4">Phosphate/phosphite/phosphonate ABC transporter substrate-binding protein</fullName>
    </submittedName>
</protein>
<dbReference type="GO" id="GO:0043190">
    <property type="term" value="C:ATP-binding cassette (ABC) transporter complex"/>
    <property type="evidence" value="ECO:0007669"/>
    <property type="project" value="InterPro"/>
</dbReference>
<dbReference type="Pfam" id="PF12974">
    <property type="entry name" value="Phosphonate-bd"/>
    <property type="match status" value="1"/>
</dbReference>
<evidence type="ECO:0000313" key="4">
    <source>
        <dbReference type="EMBL" id="PZD97126.1"/>
    </source>
</evidence>
<evidence type="ECO:0000313" key="5">
    <source>
        <dbReference type="Proteomes" id="UP000249522"/>
    </source>
</evidence>
<dbReference type="OrthoDB" id="9776786at2"/>
<accession>A0A2W1LDE7</accession>
<dbReference type="RefSeq" id="WP_111145454.1">
    <property type="nucleotide sequence ID" value="NZ_QKRB01000031.1"/>
</dbReference>
<evidence type="ECO:0000256" key="1">
    <source>
        <dbReference type="ARBA" id="ARBA00007162"/>
    </source>
</evidence>
<dbReference type="SUPFAM" id="SSF53850">
    <property type="entry name" value="Periplasmic binding protein-like II"/>
    <property type="match status" value="1"/>
</dbReference>
<dbReference type="NCBIfam" id="TIGR01098">
    <property type="entry name" value="3A0109s03R"/>
    <property type="match status" value="1"/>
</dbReference>
<dbReference type="PANTHER" id="PTHR35841:SF1">
    <property type="entry name" value="PHOSPHONATES-BINDING PERIPLASMIC PROTEIN"/>
    <property type="match status" value="1"/>
</dbReference>
<comment type="caution">
    <text evidence="4">The sequence shown here is derived from an EMBL/GenBank/DDBJ whole genome shotgun (WGS) entry which is preliminary data.</text>
</comment>
<comment type="similarity">
    <text evidence="1">Belongs to the phosphate/phosphite/phosphonate binding protein family.</text>
</comment>
<gene>
    <name evidence="4" type="ORF">DNH61_04350</name>
</gene>
<evidence type="ECO:0000256" key="3">
    <source>
        <dbReference type="SAM" id="SignalP"/>
    </source>
</evidence>
<feature type="chain" id="PRO_5015953897" evidence="3">
    <location>
        <begin position="26"/>
        <end position="301"/>
    </location>
</feature>
<reference evidence="4 5" key="1">
    <citation type="submission" date="2018-06" db="EMBL/GenBank/DDBJ databases">
        <title>Paenibacillus imtechensis sp. nov.</title>
        <authorList>
            <person name="Pinnaka A.K."/>
            <person name="Singh H."/>
            <person name="Kaur M."/>
        </authorList>
    </citation>
    <scope>NUCLEOTIDE SEQUENCE [LARGE SCALE GENOMIC DNA]</scope>
    <source>
        <strain evidence="4 5">SMB1</strain>
    </source>
</reference>
<dbReference type="PROSITE" id="PS51257">
    <property type="entry name" value="PROKAR_LIPOPROTEIN"/>
    <property type="match status" value="1"/>
</dbReference>
<dbReference type="PANTHER" id="PTHR35841">
    <property type="entry name" value="PHOSPHONATES-BINDING PERIPLASMIC PROTEIN"/>
    <property type="match status" value="1"/>
</dbReference>
<dbReference type="AlphaFoldDB" id="A0A2W1LDE7"/>
<keyword evidence="2 3" id="KW-0732">Signal</keyword>
<evidence type="ECO:0000256" key="2">
    <source>
        <dbReference type="ARBA" id="ARBA00022729"/>
    </source>
</evidence>
<name>A0A2W1LDE7_9BACL</name>
<dbReference type="Proteomes" id="UP000249522">
    <property type="component" value="Unassembled WGS sequence"/>
</dbReference>
<feature type="signal peptide" evidence="3">
    <location>
        <begin position="1"/>
        <end position="25"/>
    </location>
</feature>
<dbReference type="EMBL" id="QKRB01000031">
    <property type="protein sequence ID" value="PZD97126.1"/>
    <property type="molecule type" value="Genomic_DNA"/>
</dbReference>
<dbReference type="Gene3D" id="3.40.190.10">
    <property type="entry name" value="Periplasmic binding protein-like II"/>
    <property type="match status" value="2"/>
</dbReference>
<dbReference type="GO" id="GO:0055085">
    <property type="term" value="P:transmembrane transport"/>
    <property type="evidence" value="ECO:0007669"/>
    <property type="project" value="InterPro"/>
</dbReference>
<organism evidence="4 5">
    <name type="scientific">Paenibacillus sambharensis</name>
    <dbReference type="NCBI Taxonomy" id="1803190"/>
    <lineage>
        <taxon>Bacteria</taxon>
        <taxon>Bacillati</taxon>
        <taxon>Bacillota</taxon>
        <taxon>Bacilli</taxon>
        <taxon>Bacillales</taxon>
        <taxon>Paenibacillaceae</taxon>
        <taxon>Paenibacillus</taxon>
    </lineage>
</organism>
<proteinExistence type="inferred from homology"/>
<keyword evidence="5" id="KW-1185">Reference proteome</keyword>
<sequence length="301" mass="32622">MRKWMLLLAVITVFTAIVTGCGSQAASAPDKFVIAYLPQESDTQTQQTYKDFENKLSEAIGVPVESYKATSYNAAIEAMKNNKADLAMFGPFSYIVAVERAGVEPIVGVSIPALANAPASVIIVPKDSPIQTLEDLKGRTFGFVDPVSTTGHLFPKATLVKQLGVTPEELDTSFFKSVQFAGKHDNAVLGVVRGQYDAAAASAIIPDMLVQRGIIEKDSYRVLAASEAMAPITPFAIRSSVPQEMKDQVKSFLLGYEDPNYFKAVMGSDQAKFVDIADSDFDPIRETAELLNLSPEQLLEN</sequence>